<dbReference type="Proteomes" id="UP001276659">
    <property type="component" value="Unassembled WGS sequence"/>
</dbReference>
<protein>
    <submittedName>
        <fullName evidence="1">Uncharacterized protein</fullName>
    </submittedName>
</protein>
<reference evidence="1" key="1">
    <citation type="submission" date="2022-11" db="EMBL/GenBank/DDBJ databases">
        <title>Chromosomal genome sequence assembly and mating type (MAT) locus characterization of the leprose asexual lichenized fungus Lepraria neglecta (Nyl.) Erichsen.</title>
        <authorList>
            <person name="Allen J.L."/>
            <person name="Pfeffer B."/>
        </authorList>
    </citation>
    <scope>NUCLEOTIDE SEQUENCE</scope>
    <source>
        <strain evidence="1">Allen 5258</strain>
    </source>
</reference>
<evidence type="ECO:0000313" key="1">
    <source>
        <dbReference type="EMBL" id="KAK3170286.1"/>
    </source>
</evidence>
<proteinExistence type="predicted"/>
<organism evidence="1 2">
    <name type="scientific">Lepraria neglecta</name>
    <dbReference type="NCBI Taxonomy" id="209136"/>
    <lineage>
        <taxon>Eukaryota</taxon>
        <taxon>Fungi</taxon>
        <taxon>Dikarya</taxon>
        <taxon>Ascomycota</taxon>
        <taxon>Pezizomycotina</taxon>
        <taxon>Lecanoromycetes</taxon>
        <taxon>OSLEUM clade</taxon>
        <taxon>Lecanoromycetidae</taxon>
        <taxon>Lecanorales</taxon>
        <taxon>Lecanorineae</taxon>
        <taxon>Stereocaulaceae</taxon>
        <taxon>Lepraria</taxon>
    </lineage>
</organism>
<sequence>MSGFTIDASGLIAIADLTTIAKRIHQHQYATKLNGGELPDTAASINVHKFCVENQATVFYLQELAVTGHLVTMSVEEFLKRKMSMKLWRKQIGLSILLCAALTLVTLRKMMDEVQCRLLARPAPHPWLYPLASPPARVVAFSNYTAIQLNVDNLEDIINEFYWEAQGVNPSTKLGVERKAWKMDTVGMVFYPTEETTYEDWLDTLGAVQVFMEKWDLVGLEFVVEEVGGRGGWGGEA</sequence>
<comment type="caution">
    <text evidence="1">The sequence shown here is derived from an EMBL/GenBank/DDBJ whole genome shotgun (WGS) entry which is preliminary data.</text>
</comment>
<accession>A0AAD9Z3K0</accession>
<dbReference type="EMBL" id="JASNWA010000009">
    <property type="protein sequence ID" value="KAK3170286.1"/>
    <property type="molecule type" value="Genomic_DNA"/>
</dbReference>
<name>A0AAD9Z3K0_9LECA</name>
<dbReference type="AlphaFoldDB" id="A0AAD9Z3K0"/>
<gene>
    <name evidence="1" type="ORF">OEA41_009673</name>
</gene>
<evidence type="ECO:0000313" key="2">
    <source>
        <dbReference type="Proteomes" id="UP001276659"/>
    </source>
</evidence>
<keyword evidence="2" id="KW-1185">Reference proteome</keyword>